<dbReference type="Gene3D" id="2.40.128.20">
    <property type="match status" value="1"/>
</dbReference>
<organism evidence="4 5">
    <name type="scientific">Limulus polyphemus</name>
    <name type="common">Atlantic horseshoe crab</name>
    <dbReference type="NCBI Taxonomy" id="6850"/>
    <lineage>
        <taxon>Eukaryota</taxon>
        <taxon>Metazoa</taxon>
        <taxon>Ecdysozoa</taxon>
        <taxon>Arthropoda</taxon>
        <taxon>Chelicerata</taxon>
        <taxon>Merostomata</taxon>
        <taxon>Xiphosura</taxon>
        <taxon>Limulidae</taxon>
        <taxon>Limulus</taxon>
    </lineage>
</organism>
<evidence type="ECO:0000256" key="2">
    <source>
        <dbReference type="ARBA" id="ARBA00023283"/>
    </source>
</evidence>
<dbReference type="PANTHER" id="PTHR10612">
    <property type="entry name" value="APOLIPOPROTEIN D"/>
    <property type="match status" value="1"/>
</dbReference>
<dbReference type="SUPFAM" id="SSF50814">
    <property type="entry name" value="Lipocalins"/>
    <property type="match status" value="1"/>
</dbReference>
<dbReference type="RefSeq" id="XP_022253346.1">
    <property type="nucleotide sequence ID" value="XM_022397638.1"/>
</dbReference>
<evidence type="ECO:0000313" key="5">
    <source>
        <dbReference type="RefSeq" id="XP_022253346.1"/>
    </source>
</evidence>
<feature type="non-terminal residue" evidence="5">
    <location>
        <position position="1"/>
    </location>
</feature>
<evidence type="ECO:0000313" key="4">
    <source>
        <dbReference type="Proteomes" id="UP000694941"/>
    </source>
</evidence>
<accession>A0ABM1TBU0</accession>
<evidence type="ECO:0000259" key="3">
    <source>
        <dbReference type="Pfam" id="PF00061"/>
    </source>
</evidence>
<dbReference type="InterPro" id="IPR012674">
    <property type="entry name" value="Calycin"/>
</dbReference>
<feature type="domain" description="Lipocalin/cytosolic fatty-acid binding" evidence="3">
    <location>
        <begin position="19"/>
        <end position="107"/>
    </location>
</feature>
<sequence length="109" mass="12209">LNSGEIIIGVEGEAYPPDPEVPAKLKVEFPTSNSTYNTGKYWVLDTDYNTYSVVYACTSIAGVFRSESCWILARQRTLPQETTNKLFNFLDTNGINSNKLIMTNQTNCD</sequence>
<gene>
    <name evidence="5" type="primary">LOC111088221</name>
</gene>
<keyword evidence="4" id="KW-1185">Reference proteome</keyword>
<dbReference type="PRINTS" id="PR01219">
    <property type="entry name" value="APOLIPOPROTD"/>
</dbReference>
<dbReference type="PANTHER" id="PTHR10612:SF34">
    <property type="entry name" value="APOLIPOPROTEIN D"/>
    <property type="match status" value="1"/>
</dbReference>
<dbReference type="InterPro" id="IPR002969">
    <property type="entry name" value="ApolipopD"/>
</dbReference>
<dbReference type="InterPro" id="IPR000566">
    <property type="entry name" value="Lipocln_cytosolic_FA-bd_dom"/>
</dbReference>
<dbReference type="Pfam" id="PF00061">
    <property type="entry name" value="Lipocalin"/>
    <property type="match status" value="1"/>
</dbReference>
<dbReference type="GeneID" id="111088221"/>
<name>A0ABM1TBU0_LIMPO</name>
<reference evidence="5" key="1">
    <citation type="submission" date="2025-08" db="UniProtKB">
        <authorList>
            <consortium name="RefSeq"/>
        </authorList>
    </citation>
    <scope>IDENTIFICATION</scope>
    <source>
        <tissue evidence="5">Muscle</tissue>
    </source>
</reference>
<proteinExistence type="predicted"/>
<keyword evidence="2" id="KW-0873">Pyrrolidone carboxylic acid</keyword>
<dbReference type="Proteomes" id="UP000694941">
    <property type="component" value="Unplaced"/>
</dbReference>
<evidence type="ECO:0000256" key="1">
    <source>
        <dbReference type="ARBA" id="ARBA00019890"/>
    </source>
</evidence>
<protein>
    <recommendedName>
        <fullName evidence="1">Apolipoprotein D</fullName>
    </recommendedName>
</protein>